<reference evidence="1" key="1">
    <citation type="submission" date="2020-04" db="EMBL/GenBank/DDBJ databases">
        <authorList>
            <person name="Chiriac C."/>
            <person name="Salcher M."/>
            <person name="Ghai R."/>
            <person name="Kavagutti S V."/>
        </authorList>
    </citation>
    <scope>NUCLEOTIDE SEQUENCE</scope>
</reference>
<evidence type="ECO:0000313" key="1">
    <source>
        <dbReference type="EMBL" id="CAB4128658.1"/>
    </source>
</evidence>
<name>A0A6J5L1F4_9CAUD</name>
<accession>A0A6J5L1F4</accession>
<gene>
    <name evidence="1" type="ORF">UFOVP100_54</name>
</gene>
<sequence length="486" mass="52599">MALPLPNALSDLVGGAIPNVMNAHNTFANNAHERGINALKEQYAPYTIPAEAASKLAYANLVGPQFLAKILGNDAAVANLGSDASKDILQKITKAGSNPFSQPQGSGGLFSGIGQPSTNSFSGWLTGKLKNAFGMNQGVNPQLGNTLNGIAHVESGGAKDPYSLIGRDAGHGDHAIGKYQVMESNVPSWTKEALGQSMTPQEFLNSPQAQEKVAAYMVNKHLNKGNSPHDVGSIWLTGKPLSQAGNIRDINGTNAAEYVKRMDEAPNQPEKSYAQKAGEYKGTIRQLEKEGEIRANAREDLGKQYQQSVQAEVPLKHLNEIVTNPTFQNLRKIPGFQKLQLDSKQVIGSPEEQRLIGDFRATALNAVAQTVMGFGGRILQSEVNLANDMKINPNDSFNVMLGKLPAIESMQEMTKQRALIATKLMKNQHLDRADALEQADKMIDGKAIRKNIEDSLDYPVEITNKKTGEKRTIKVSEARKLGVPNV</sequence>
<organism evidence="1">
    <name type="scientific">uncultured Caudovirales phage</name>
    <dbReference type="NCBI Taxonomy" id="2100421"/>
    <lineage>
        <taxon>Viruses</taxon>
        <taxon>Duplodnaviria</taxon>
        <taxon>Heunggongvirae</taxon>
        <taxon>Uroviricota</taxon>
        <taxon>Caudoviricetes</taxon>
        <taxon>Peduoviridae</taxon>
        <taxon>Maltschvirus</taxon>
        <taxon>Maltschvirus maltsch</taxon>
    </lineage>
</organism>
<protein>
    <submittedName>
        <fullName evidence="1">Uncharacterized protein</fullName>
    </submittedName>
</protein>
<proteinExistence type="predicted"/>
<dbReference type="EMBL" id="LR796229">
    <property type="protein sequence ID" value="CAB4128658.1"/>
    <property type="molecule type" value="Genomic_DNA"/>
</dbReference>